<feature type="region of interest" description="Disordered" evidence="1">
    <location>
        <begin position="1"/>
        <end position="45"/>
    </location>
</feature>
<dbReference type="Proteomes" id="UP001176940">
    <property type="component" value="Unassembled WGS sequence"/>
</dbReference>
<gene>
    <name evidence="2" type="ORF">RIMI_LOCUS10180981</name>
</gene>
<name>A0ABN9LN01_9NEOB</name>
<organism evidence="2 3">
    <name type="scientific">Ranitomeya imitator</name>
    <name type="common">mimic poison frog</name>
    <dbReference type="NCBI Taxonomy" id="111125"/>
    <lineage>
        <taxon>Eukaryota</taxon>
        <taxon>Metazoa</taxon>
        <taxon>Chordata</taxon>
        <taxon>Craniata</taxon>
        <taxon>Vertebrata</taxon>
        <taxon>Euteleostomi</taxon>
        <taxon>Amphibia</taxon>
        <taxon>Batrachia</taxon>
        <taxon>Anura</taxon>
        <taxon>Neobatrachia</taxon>
        <taxon>Hyloidea</taxon>
        <taxon>Dendrobatidae</taxon>
        <taxon>Dendrobatinae</taxon>
        <taxon>Ranitomeya</taxon>
    </lineage>
</organism>
<feature type="non-terminal residue" evidence="2">
    <location>
        <position position="201"/>
    </location>
</feature>
<proteinExistence type="predicted"/>
<accession>A0ABN9LN01</accession>
<protein>
    <submittedName>
        <fullName evidence="2">Uncharacterized protein</fullName>
    </submittedName>
</protein>
<evidence type="ECO:0000313" key="2">
    <source>
        <dbReference type="EMBL" id="CAJ0943917.1"/>
    </source>
</evidence>
<evidence type="ECO:0000313" key="3">
    <source>
        <dbReference type="Proteomes" id="UP001176940"/>
    </source>
</evidence>
<dbReference type="EMBL" id="CAUEEQ010021815">
    <property type="protein sequence ID" value="CAJ0943917.1"/>
    <property type="molecule type" value="Genomic_DNA"/>
</dbReference>
<comment type="caution">
    <text evidence="2">The sequence shown here is derived from an EMBL/GenBank/DDBJ whole genome shotgun (WGS) entry which is preliminary data.</text>
</comment>
<reference evidence="2" key="1">
    <citation type="submission" date="2023-07" db="EMBL/GenBank/DDBJ databases">
        <authorList>
            <person name="Stuckert A."/>
        </authorList>
    </citation>
    <scope>NUCLEOTIDE SEQUENCE</scope>
</reference>
<keyword evidence="3" id="KW-1185">Reference proteome</keyword>
<feature type="compositionally biased region" description="Pro residues" evidence="1">
    <location>
        <begin position="25"/>
        <end position="37"/>
    </location>
</feature>
<evidence type="ECO:0000256" key="1">
    <source>
        <dbReference type="SAM" id="MobiDB-lite"/>
    </source>
</evidence>
<sequence length="201" mass="21891">MIDGKGGKLRMRPDVLRNINAGDKVPPPPHAAAPRPPGSVTQADVRSRVAAWAAEYGDNDRSQDNYDQEETPQMAEARVDRDVVILPCHEPWMTQSLTASRDWNVSAPANNTPINVESTASSVIHPTSHVERYRVRTCSCGRINKPVPKNSPALKRGNACEPTVHPGPCCLSPTLCCIPDPLLYPRPFAVSPTLCCIPDPL</sequence>